<organism evidence="1 2">
    <name type="scientific">Crossiella equi</name>
    <dbReference type="NCBI Taxonomy" id="130796"/>
    <lineage>
        <taxon>Bacteria</taxon>
        <taxon>Bacillati</taxon>
        <taxon>Actinomycetota</taxon>
        <taxon>Actinomycetes</taxon>
        <taxon>Pseudonocardiales</taxon>
        <taxon>Pseudonocardiaceae</taxon>
        <taxon>Crossiella</taxon>
    </lineage>
</organism>
<dbReference type="SUPFAM" id="SSF56091">
    <property type="entry name" value="DNA ligase/mRNA capping enzyme, catalytic domain"/>
    <property type="match status" value="1"/>
</dbReference>
<sequence>MRDPRRVAVAPAYEFEALTADRMTPQALLDQVAHDGEEGLAAKLVTAPYTPGARTNAWLKHTLVQSQEVLVCG</sequence>
<reference evidence="1 2" key="1">
    <citation type="submission" date="2021-03" db="EMBL/GenBank/DDBJ databases">
        <title>Sequencing the genomes of 1000 actinobacteria strains.</title>
        <authorList>
            <person name="Klenk H.-P."/>
        </authorList>
    </citation>
    <scope>NUCLEOTIDE SEQUENCE [LARGE SCALE GENOMIC DNA]</scope>
    <source>
        <strain evidence="1 2">DSM 44580</strain>
    </source>
</reference>
<gene>
    <name evidence="1" type="ORF">JOF53_008572</name>
</gene>
<keyword evidence="1" id="KW-0436">Ligase</keyword>
<dbReference type="Gene3D" id="3.30.470.30">
    <property type="entry name" value="DNA ligase/mRNA capping enzyme"/>
    <property type="match status" value="1"/>
</dbReference>
<evidence type="ECO:0000313" key="2">
    <source>
        <dbReference type="Proteomes" id="UP001519363"/>
    </source>
</evidence>
<protein>
    <submittedName>
        <fullName evidence="1">ATP-dependent DNA ligase</fullName>
    </submittedName>
</protein>
<dbReference type="GO" id="GO:0016874">
    <property type="term" value="F:ligase activity"/>
    <property type="evidence" value="ECO:0007669"/>
    <property type="project" value="UniProtKB-KW"/>
</dbReference>
<accession>A0ABS5ASZ4</accession>
<dbReference type="RefSeq" id="WP_086786197.1">
    <property type="nucleotide sequence ID" value="NZ_JAGIOO010000001.1"/>
</dbReference>
<keyword evidence="2" id="KW-1185">Reference proteome</keyword>
<proteinExistence type="predicted"/>
<evidence type="ECO:0000313" key="1">
    <source>
        <dbReference type="EMBL" id="MBP2479700.1"/>
    </source>
</evidence>
<dbReference type="EMBL" id="JAGIOO010000001">
    <property type="protein sequence ID" value="MBP2479700.1"/>
    <property type="molecule type" value="Genomic_DNA"/>
</dbReference>
<name>A0ABS5ASZ4_9PSEU</name>
<comment type="caution">
    <text evidence="1">The sequence shown here is derived from an EMBL/GenBank/DDBJ whole genome shotgun (WGS) entry which is preliminary data.</text>
</comment>
<dbReference type="Proteomes" id="UP001519363">
    <property type="component" value="Unassembled WGS sequence"/>
</dbReference>